<dbReference type="AlphaFoldDB" id="A0A5J9SFH1"/>
<feature type="region of interest" description="Disordered" evidence="1">
    <location>
        <begin position="1"/>
        <end position="30"/>
    </location>
</feature>
<feature type="domain" description="F-box" evidence="2">
    <location>
        <begin position="50"/>
        <end position="96"/>
    </location>
</feature>
<dbReference type="InterPro" id="IPR001810">
    <property type="entry name" value="F-box_dom"/>
</dbReference>
<accession>A0A5J9SFH1</accession>
<evidence type="ECO:0000256" key="1">
    <source>
        <dbReference type="SAM" id="MobiDB-lite"/>
    </source>
</evidence>
<sequence length="567" mass="64249">MDSERARKGLELIDEQGRTDADARTADEQSEKKISTSYAAASMCSSTMEIGSVAALPDDAVADVLRRLPFQSLAVARCVCKSWRDVVDARALLRAHLLPHWVHGVFINYIDHERPHLFAAPSSTSSIPSSTVDNMLSFMPTNDDDEPWSVLDHCNGLLLCSINSGRNLCVCNPATRQWTLLPQCKGASSFGFDPYAFNTNYRCYAGAYLAFDPAISPHYRVFLIPHMPKKENREKLRQQPREDREKLRQQELDKPFCLDWFFSASEDGTLLASEETEVLFVEENNDDPTSVLATEWPPASWSLNVFSSETAQWEERVFCREGDPAGTLGSVRNDPSRPIWWWPRQRYAAYWRGALYVHCRGAFVTRLPMSGNKYQVVKTPTNATKAIPYIGRSKMGMYFGEVCQGQLSVWVLNESCGQVEWVLKYQHDLRKQAQYMRSFYRDCKQMDGPWTVVEDNVGMHESDDSGTETTSGEEDSESYCDSDDDVTSTDCFGEEYVGTFVILGFHPYEEVVFLIEPFGTAAYHLNDTQIEYLGNSRPKSYEESQFNGVYESFVYTPCMIGASLSQT</sequence>
<gene>
    <name evidence="3" type="ORF">EJB05_57092</name>
</gene>
<dbReference type="SMART" id="SM00256">
    <property type="entry name" value="FBOX"/>
    <property type="match status" value="1"/>
</dbReference>
<dbReference type="PANTHER" id="PTHR34591">
    <property type="entry name" value="OS03G0653100 PROTEIN-RELATED"/>
    <property type="match status" value="1"/>
</dbReference>
<protein>
    <recommendedName>
        <fullName evidence="2">F-box domain-containing protein</fullName>
    </recommendedName>
</protein>
<dbReference type="PANTHER" id="PTHR34591:SF21">
    <property type="entry name" value="F-BOX DOMAIN CONTAINING PROTEIN, EXPRESSED"/>
    <property type="match status" value="1"/>
</dbReference>
<dbReference type="Pfam" id="PF00646">
    <property type="entry name" value="F-box"/>
    <property type="match status" value="1"/>
</dbReference>
<name>A0A5J9SFH1_9POAL</name>
<organism evidence="3 4">
    <name type="scientific">Eragrostis curvula</name>
    <name type="common">weeping love grass</name>
    <dbReference type="NCBI Taxonomy" id="38414"/>
    <lineage>
        <taxon>Eukaryota</taxon>
        <taxon>Viridiplantae</taxon>
        <taxon>Streptophyta</taxon>
        <taxon>Embryophyta</taxon>
        <taxon>Tracheophyta</taxon>
        <taxon>Spermatophyta</taxon>
        <taxon>Magnoliopsida</taxon>
        <taxon>Liliopsida</taxon>
        <taxon>Poales</taxon>
        <taxon>Poaceae</taxon>
        <taxon>PACMAD clade</taxon>
        <taxon>Chloridoideae</taxon>
        <taxon>Eragrostideae</taxon>
        <taxon>Eragrostidinae</taxon>
        <taxon>Eragrostis</taxon>
    </lineage>
</organism>
<dbReference type="EMBL" id="RWGY01000974">
    <property type="protein sequence ID" value="TVT97642.1"/>
    <property type="molecule type" value="Genomic_DNA"/>
</dbReference>
<proteinExistence type="predicted"/>
<evidence type="ECO:0000313" key="3">
    <source>
        <dbReference type="EMBL" id="TVT97642.1"/>
    </source>
</evidence>
<dbReference type="Gene3D" id="1.20.1280.50">
    <property type="match status" value="1"/>
</dbReference>
<reference evidence="3 4" key="1">
    <citation type="journal article" date="2019" name="Sci. Rep.">
        <title>A high-quality genome of Eragrostis curvula grass provides insights into Poaceae evolution and supports new strategies to enhance forage quality.</title>
        <authorList>
            <person name="Carballo J."/>
            <person name="Santos B.A.C.M."/>
            <person name="Zappacosta D."/>
            <person name="Garbus I."/>
            <person name="Selva J.P."/>
            <person name="Gallo C.A."/>
            <person name="Diaz A."/>
            <person name="Albertini E."/>
            <person name="Caccamo M."/>
            <person name="Echenique V."/>
        </authorList>
    </citation>
    <scope>NUCLEOTIDE SEQUENCE [LARGE SCALE GENOMIC DNA]</scope>
    <source>
        <strain evidence="4">cv. Victoria</strain>
        <tissue evidence="3">Leaf</tissue>
    </source>
</reference>
<comment type="caution">
    <text evidence="3">The sequence shown here is derived from an EMBL/GenBank/DDBJ whole genome shotgun (WGS) entry which is preliminary data.</text>
</comment>
<feature type="non-terminal residue" evidence="3">
    <location>
        <position position="1"/>
    </location>
</feature>
<dbReference type="OrthoDB" id="641320at2759"/>
<dbReference type="InterPro" id="IPR036047">
    <property type="entry name" value="F-box-like_dom_sf"/>
</dbReference>
<feature type="region of interest" description="Disordered" evidence="1">
    <location>
        <begin position="456"/>
        <end position="486"/>
    </location>
</feature>
<evidence type="ECO:0000313" key="4">
    <source>
        <dbReference type="Proteomes" id="UP000324897"/>
    </source>
</evidence>
<dbReference type="PROSITE" id="PS50181">
    <property type="entry name" value="FBOX"/>
    <property type="match status" value="1"/>
</dbReference>
<dbReference type="SUPFAM" id="SSF81383">
    <property type="entry name" value="F-box domain"/>
    <property type="match status" value="1"/>
</dbReference>
<evidence type="ECO:0000259" key="2">
    <source>
        <dbReference type="PROSITE" id="PS50181"/>
    </source>
</evidence>
<dbReference type="Gramene" id="TVT97642">
    <property type="protein sequence ID" value="TVT97642"/>
    <property type="gene ID" value="EJB05_57092"/>
</dbReference>
<feature type="compositionally biased region" description="Acidic residues" evidence="1">
    <location>
        <begin position="471"/>
        <end position="486"/>
    </location>
</feature>
<dbReference type="Proteomes" id="UP000324897">
    <property type="component" value="Unassembled WGS sequence"/>
</dbReference>
<keyword evidence="4" id="KW-1185">Reference proteome</keyword>